<gene>
    <name evidence="4" type="ORF">FCC1311_014071</name>
</gene>
<dbReference type="Gene3D" id="3.90.850.10">
    <property type="entry name" value="Fumarylacetoacetase-like, C-terminal domain"/>
    <property type="match status" value="1"/>
</dbReference>
<dbReference type="InterPro" id="IPR011234">
    <property type="entry name" value="Fumarylacetoacetase-like_C"/>
</dbReference>
<accession>A0A2R5G8C6</accession>
<keyword evidence="2" id="KW-0479">Metal-binding</keyword>
<reference evidence="4 5" key="1">
    <citation type="submission" date="2017-12" db="EMBL/GenBank/DDBJ databases">
        <title>Sequencing, de novo assembly and annotation of complete genome of a new Thraustochytrid species, strain FCC1311.</title>
        <authorList>
            <person name="Sedici K."/>
            <person name="Godart F."/>
            <person name="Aiese Cigliano R."/>
            <person name="Sanseverino W."/>
            <person name="Barakat M."/>
            <person name="Ortet P."/>
            <person name="Marechal E."/>
            <person name="Cagnac O."/>
            <person name="Amato A."/>
        </authorList>
    </citation>
    <scope>NUCLEOTIDE SEQUENCE [LARGE SCALE GENOMIC DNA]</scope>
</reference>
<dbReference type="GO" id="GO:0050163">
    <property type="term" value="F:oxaloacetate tautomerase activity"/>
    <property type="evidence" value="ECO:0007669"/>
    <property type="project" value="UniProtKB-ARBA"/>
</dbReference>
<comment type="caution">
    <text evidence="4">The sequence shown here is derived from an EMBL/GenBank/DDBJ whole genome shotgun (WGS) entry which is preliminary data.</text>
</comment>
<dbReference type="PANTHER" id="PTHR11820:SF7">
    <property type="entry name" value="ACYLPYRUVASE FAHD1, MITOCHONDRIAL"/>
    <property type="match status" value="1"/>
</dbReference>
<dbReference type="OrthoDB" id="411064at2759"/>
<dbReference type="EMBL" id="BEYU01000018">
    <property type="protein sequence ID" value="GBG26038.1"/>
    <property type="molecule type" value="Genomic_DNA"/>
</dbReference>
<keyword evidence="5" id="KW-1185">Reference proteome</keyword>
<dbReference type="PANTHER" id="PTHR11820">
    <property type="entry name" value="ACYLPYRUVASE"/>
    <property type="match status" value="1"/>
</dbReference>
<protein>
    <submittedName>
        <fullName evidence="4">Acylpyruvase FAHD1, mitochondrial</fullName>
    </submittedName>
</protein>
<dbReference type="SUPFAM" id="SSF56529">
    <property type="entry name" value="FAH"/>
    <property type="match status" value="1"/>
</dbReference>
<dbReference type="AlphaFoldDB" id="A0A2R5G8C6"/>
<dbReference type="InterPro" id="IPR036663">
    <property type="entry name" value="Fumarylacetoacetase_C_sf"/>
</dbReference>
<proteinExistence type="inferred from homology"/>
<feature type="domain" description="Fumarylacetoacetase-like C-terminal" evidence="3">
    <location>
        <begin position="11"/>
        <end position="204"/>
    </location>
</feature>
<dbReference type="GO" id="GO:0046872">
    <property type="term" value="F:metal ion binding"/>
    <property type="evidence" value="ECO:0007669"/>
    <property type="project" value="UniProtKB-KW"/>
</dbReference>
<evidence type="ECO:0000256" key="2">
    <source>
        <dbReference type="ARBA" id="ARBA00022723"/>
    </source>
</evidence>
<evidence type="ECO:0000259" key="3">
    <source>
        <dbReference type="Pfam" id="PF01557"/>
    </source>
</evidence>
<name>A0A2R5G8C6_9STRA</name>
<dbReference type="Pfam" id="PF01557">
    <property type="entry name" value="FAA_hydrolase"/>
    <property type="match status" value="1"/>
</dbReference>
<evidence type="ECO:0000313" key="4">
    <source>
        <dbReference type="EMBL" id="GBG26038.1"/>
    </source>
</evidence>
<dbReference type="Proteomes" id="UP000241890">
    <property type="component" value="Unassembled WGS sequence"/>
</dbReference>
<dbReference type="InParanoid" id="A0A2R5G8C6"/>
<evidence type="ECO:0000313" key="5">
    <source>
        <dbReference type="Proteomes" id="UP000241890"/>
    </source>
</evidence>
<dbReference type="GO" id="GO:0006107">
    <property type="term" value="P:oxaloacetate metabolic process"/>
    <property type="evidence" value="ECO:0007669"/>
    <property type="project" value="UniProtKB-ARBA"/>
</dbReference>
<sequence length="231" mass="25346">MMRGFPCRPRTIAAIGRNYVEHAKELKNEAPKNPFWFLKPAGSLIEMPAPIELPQGVGEVHHEVELVVVMGSDKATRVPVDKAYDHVAGYAICIDITGRTLQSEAKEKRLPWSRAKGFDTFCPIGPFIPKDLVPDPAKLELWLAINGEERQRASVSNMVFNVPQLISAVTHSMTLERGDLILTGTPSGVGPMNPGDVVTYGVKGVNEEFDREMTFDVVKGPHVGMDTLASL</sequence>
<organism evidence="4 5">
    <name type="scientific">Hondaea fermentalgiana</name>
    <dbReference type="NCBI Taxonomy" id="2315210"/>
    <lineage>
        <taxon>Eukaryota</taxon>
        <taxon>Sar</taxon>
        <taxon>Stramenopiles</taxon>
        <taxon>Bigyra</taxon>
        <taxon>Labyrinthulomycetes</taxon>
        <taxon>Thraustochytrida</taxon>
        <taxon>Thraustochytriidae</taxon>
        <taxon>Hondaea</taxon>
    </lineage>
</organism>
<dbReference type="FunFam" id="3.90.850.10:FF:000002">
    <property type="entry name" value="2-hydroxyhepta-2,4-diene-1,7-dioate isomerase"/>
    <property type="match status" value="1"/>
</dbReference>
<evidence type="ECO:0000256" key="1">
    <source>
        <dbReference type="ARBA" id="ARBA00010211"/>
    </source>
</evidence>
<comment type="similarity">
    <text evidence="1">Belongs to the FAH family.</text>
</comment>
<dbReference type="GO" id="GO:0018773">
    <property type="term" value="F:acetylpyruvate hydrolase activity"/>
    <property type="evidence" value="ECO:0007669"/>
    <property type="project" value="TreeGrafter"/>
</dbReference>